<keyword evidence="2" id="KW-1185">Reference proteome</keyword>
<evidence type="ECO:0000313" key="1">
    <source>
        <dbReference type="EMBL" id="KAB8302486.1"/>
    </source>
</evidence>
<comment type="caution">
    <text evidence="1">The sequence shown here is derived from an EMBL/GenBank/DDBJ whole genome shotgun (WGS) entry which is preliminary data.</text>
</comment>
<organism evidence="1 2">
    <name type="scientific">Monilinia laxa</name>
    <name type="common">Brown rot fungus</name>
    <name type="synonym">Sclerotinia laxa</name>
    <dbReference type="NCBI Taxonomy" id="61186"/>
    <lineage>
        <taxon>Eukaryota</taxon>
        <taxon>Fungi</taxon>
        <taxon>Dikarya</taxon>
        <taxon>Ascomycota</taxon>
        <taxon>Pezizomycotina</taxon>
        <taxon>Leotiomycetes</taxon>
        <taxon>Helotiales</taxon>
        <taxon>Sclerotiniaceae</taxon>
        <taxon>Monilinia</taxon>
    </lineage>
</organism>
<protein>
    <submittedName>
        <fullName evidence="1">Uncharacterized protein</fullName>
    </submittedName>
</protein>
<dbReference type="OrthoDB" id="2159384at2759"/>
<accession>A0A5N6KFD5</accession>
<dbReference type="AlphaFoldDB" id="A0A5N6KFD5"/>
<reference evidence="1 2" key="1">
    <citation type="submission" date="2019-06" db="EMBL/GenBank/DDBJ databases">
        <title>Genome Sequence of the Brown Rot Fungal Pathogen Monilinia laxa.</title>
        <authorList>
            <person name="De Miccolis Angelini R.M."/>
            <person name="Landi L."/>
            <person name="Abate D."/>
            <person name="Pollastro S."/>
            <person name="Romanazzi G."/>
            <person name="Faretra F."/>
        </authorList>
    </citation>
    <scope>NUCLEOTIDE SEQUENCE [LARGE SCALE GENOMIC DNA]</scope>
    <source>
        <strain evidence="1 2">Mlax316</strain>
    </source>
</reference>
<sequence length="80" mass="8952">MWIFLRVETEWGREKEKGNANGLLGGPGVDDVLLGDYRDDDDYNGRVPEYIVVKSESSDEVLLHTCLNIWNDTKTPPAGA</sequence>
<gene>
    <name evidence="1" type="ORF">EYC80_005888</name>
</gene>
<name>A0A5N6KFD5_MONLA</name>
<dbReference type="Proteomes" id="UP000326757">
    <property type="component" value="Unassembled WGS sequence"/>
</dbReference>
<dbReference type="EMBL" id="VIGI01000003">
    <property type="protein sequence ID" value="KAB8302486.1"/>
    <property type="molecule type" value="Genomic_DNA"/>
</dbReference>
<evidence type="ECO:0000313" key="2">
    <source>
        <dbReference type="Proteomes" id="UP000326757"/>
    </source>
</evidence>
<proteinExistence type="predicted"/>